<dbReference type="Pfam" id="PF24547">
    <property type="entry name" value="DUF7601"/>
    <property type="match status" value="3"/>
</dbReference>
<proteinExistence type="predicted"/>
<evidence type="ECO:0000313" key="5">
    <source>
        <dbReference type="Proteomes" id="UP000635828"/>
    </source>
</evidence>
<feature type="domain" description="DUF7601" evidence="3">
    <location>
        <begin position="1044"/>
        <end position="1146"/>
    </location>
</feature>
<gene>
    <name evidence="4" type="ORF">H8S22_16130</name>
</gene>
<keyword evidence="2" id="KW-1133">Transmembrane helix</keyword>
<dbReference type="RefSeq" id="WP_024727650.1">
    <property type="nucleotide sequence ID" value="NZ_JACOOS010000028.1"/>
</dbReference>
<evidence type="ECO:0000256" key="1">
    <source>
        <dbReference type="SAM" id="MobiDB-lite"/>
    </source>
</evidence>
<evidence type="ECO:0000313" key="4">
    <source>
        <dbReference type="EMBL" id="MBC5679034.1"/>
    </source>
</evidence>
<keyword evidence="2" id="KW-0472">Membrane</keyword>
<feature type="domain" description="DUF7601" evidence="3">
    <location>
        <begin position="734"/>
        <end position="812"/>
    </location>
</feature>
<organism evidence="4 5">
    <name type="scientific">Anaerostipes hominis</name>
    <name type="common">ex Liu et al. 2021</name>
    <dbReference type="NCBI Taxonomy" id="2763018"/>
    <lineage>
        <taxon>Bacteria</taxon>
        <taxon>Bacillati</taxon>
        <taxon>Bacillota</taxon>
        <taxon>Clostridia</taxon>
        <taxon>Lachnospirales</taxon>
        <taxon>Lachnospiraceae</taxon>
        <taxon>Anaerostipes</taxon>
    </lineage>
</organism>
<name>A0ABR7FV05_9FIRM</name>
<sequence length="1205" mass="133639">MYKESVKKNFRYIMSKFVCVVFVVILILNCMSLQIKAEGNTNGNITDSEYNPKYTIQHYLNYPAMVLDIPNSGDKTGMDLVNAQASKTDTMIVWRTDASRENNLPRNFKKQNSYGENHGVDELYEQSPHSQLNLNDDGTVKTENELRKLFADEETYFFEKSQMRFMNKLYNDKSENHYNKNYTLEQVWLLKEGKDKDSTNEEDFYVLDAPVMDDGIHHDPSKFTFTNYKDNPAFNSTKTTNADGVKYIGDSKDGYTILITEDTVIRLVFEPTTEENYNYDAVNFFDYDITDGWIYTTEAAANAARDGQEVDNISKKVDKAIEAQTLDQLVSNSKFNVDGKLPTSYQSKDELKNVTFYANTAKQGINNRNNLPAGAEQKFAFGNDNAGTGLGKNTWNDSNGVAASLNMTNAGNRAGTSKWGTTFYGPSLRGATFSLGQGVNENGSIKWSEGVNAPPIFSTAKDTLNSDGIDNPNGIQGKTEYLKYSGYGTENSKENYSLQFSRLGGTYTLSGVKNNKGKQVSSKLDKISKNKSSLYSNEFWPMDYASSYGTDGHDLKFGNLNSKDLRNFVGIDGSGAKVSGALPTSDDQNNDHNSYFGMTTYFDFVLQPGYCGPLNYFFYGDDDLLVFLSETTVSEDGTVTVDHTNSVQVADMGGVHSSLGMYVDLWEFIDGAEDIKNSDGETIATGIPYKDNKKTYRLSVYYTERGASGSSCYMRFTVPFEELATNPITFNQAIQIEKNVKSNSKEDKGVYAFQLDLTTPDGNSMVNQYPYKRYDANGKEISTSNASIVSGTKFFLKDGEKVLISHLPKDTDKDLEKGYGYNVRELGRVDSSSTGYPDNLNPSNVTVIPLTPKDSTTFMTGTIKDGLGQKLTLGVDYGDEFDKNNYVRFINATDPGMLELEKQLSVDTQSTDKDFNFNVYFTKADGTPLNSLSWFKSPTDVESPNWVEQSDIELQDGKGVLSIKAGEKVLIYNLPKGATYTITEAKNTYYGVKEIVTTGSGKINKDEASGKVTGTIIVDENVTEMDQKKPSNTIKYVNAKTETGGLTVTKQVAGTHGDKDKEFHFTVTLDDKTISGKFGDMDFADGVATFTLKHGQRATAVRLPAGIRYTVEETEANQDGYVTTSTADKGTVPEDGNVGIKFINHKEVTSEKPSTPDKPDTPDSPKTGDRTNIVLYISLFAISGLLIAILIVLKKKKILENRKRS</sequence>
<feature type="region of interest" description="Disordered" evidence="1">
    <location>
        <begin position="1146"/>
        <end position="1167"/>
    </location>
</feature>
<feature type="domain" description="DUF7601" evidence="3">
    <location>
        <begin position="896"/>
        <end position="1012"/>
    </location>
</feature>
<reference evidence="4 5" key="1">
    <citation type="submission" date="2020-08" db="EMBL/GenBank/DDBJ databases">
        <title>Genome public.</title>
        <authorList>
            <person name="Liu C."/>
            <person name="Sun Q."/>
        </authorList>
    </citation>
    <scope>NUCLEOTIDE SEQUENCE [LARGE SCALE GENOMIC DNA]</scope>
    <source>
        <strain evidence="4 5">NSJ-7</strain>
    </source>
</reference>
<protein>
    <submittedName>
        <fullName evidence="4">Sortase B protein-sorting domain-containing protein</fullName>
    </submittedName>
</protein>
<evidence type="ECO:0000256" key="2">
    <source>
        <dbReference type="SAM" id="Phobius"/>
    </source>
</evidence>
<dbReference type="Gene3D" id="2.60.40.1140">
    <property type="entry name" value="Collagen-binding surface protein Cna, B-type domain"/>
    <property type="match status" value="3"/>
</dbReference>
<keyword evidence="2" id="KW-0812">Transmembrane</keyword>
<feature type="transmembrane region" description="Helical" evidence="2">
    <location>
        <begin position="1173"/>
        <end position="1193"/>
    </location>
</feature>
<comment type="caution">
    <text evidence="4">The sequence shown here is derived from an EMBL/GenBank/DDBJ whole genome shotgun (WGS) entry which is preliminary data.</text>
</comment>
<dbReference type="Proteomes" id="UP000635828">
    <property type="component" value="Unassembled WGS sequence"/>
</dbReference>
<keyword evidence="5" id="KW-1185">Reference proteome</keyword>
<dbReference type="InterPro" id="IPR055382">
    <property type="entry name" value="DUF7601"/>
</dbReference>
<dbReference type="NCBIfam" id="TIGR03063">
    <property type="entry name" value="srtB_target"/>
    <property type="match status" value="1"/>
</dbReference>
<dbReference type="InterPro" id="IPR017502">
    <property type="entry name" value="Sortase_SrtB_target"/>
</dbReference>
<dbReference type="EMBL" id="JACOOS010000028">
    <property type="protein sequence ID" value="MBC5679034.1"/>
    <property type="molecule type" value="Genomic_DNA"/>
</dbReference>
<evidence type="ECO:0000259" key="3">
    <source>
        <dbReference type="Pfam" id="PF24547"/>
    </source>
</evidence>
<accession>A0ABR7FV05</accession>